<dbReference type="Pfam" id="PF00561">
    <property type="entry name" value="Abhydrolase_1"/>
    <property type="match status" value="1"/>
</dbReference>
<reference evidence="2 3" key="1">
    <citation type="submission" date="2017-06" db="EMBL/GenBank/DDBJ databases">
        <title>the draft geome sequence of Illustriluteabacillus marina B3227.</title>
        <authorList>
            <person name="He R.-H."/>
            <person name="Du Z.-J."/>
        </authorList>
    </citation>
    <scope>NUCLEOTIDE SEQUENCE [LARGE SCALE GENOMIC DNA]</scope>
    <source>
        <strain evidence="2 3">B3227</strain>
    </source>
</reference>
<dbReference type="OrthoDB" id="59888at2"/>
<dbReference type="InterPro" id="IPR000073">
    <property type="entry name" value="AB_hydrolase_1"/>
</dbReference>
<dbReference type="SUPFAM" id="SSF53474">
    <property type="entry name" value="alpha/beta-Hydrolases"/>
    <property type="match status" value="1"/>
</dbReference>
<dbReference type="PANTHER" id="PTHR42886:SF29">
    <property type="entry name" value="PUMMELIG, ISOFORM A"/>
    <property type="match status" value="1"/>
</dbReference>
<dbReference type="Proteomes" id="UP000243524">
    <property type="component" value="Unassembled WGS sequence"/>
</dbReference>
<feature type="domain" description="AB hydrolase-1" evidence="1">
    <location>
        <begin position="27"/>
        <end position="164"/>
    </location>
</feature>
<keyword evidence="3" id="KW-1185">Reference proteome</keyword>
<evidence type="ECO:0000313" key="3">
    <source>
        <dbReference type="Proteomes" id="UP000243524"/>
    </source>
</evidence>
<evidence type="ECO:0000259" key="1">
    <source>
        <dbReference type="Pfam" id="PF00561"/>
    </source>
</evidence>
<protein>
    <submittedName>
        <fullName evidence="2">Alpha/beta hydrolase</fullName>
    </submittedName>
</protein>
<comment type="caution">
    <text evidence="2">The sequence shown here is derived from an EMBL/GenBank/DDBJ whole genome shotgun (WGS) entry which is preliminary data.</text>
</comment>
<proteinExistence type="predicted"/>
<dbReference type="GO" id="GO:0016787">
    <property type="term" value="F:hydrolase activity"/>
    <property type="evidence" value="ECO:0007669"/>
    <property type="project" value="UniProtKB-KW"/>
</dbReference>
<gene>
    <name evidence="2" type="ORF">CEY16_13155</name>
</gene>
<dbReference type="InterPro" id="IPR029058">
    <property type="entry name" value="AB_hydrolase_fold"/>
</dbReference>
<evidence type="ECO:0000313" key="2">
    <source>
        <dbReference type="EMBL" id="PKR76762.1"/>
    </source>
</evidence>
<dbReference type="RefSeq" id="WP_101332512.1">
    <property type="nucleotide sequence ID" value="NZ_PJNH01000004.1"/>
</dbReference>
<sequence length="256" mass="28704">MKLNKQIAKTSYGEIEYSLMGQGEPKVILVNGAGGPLEGWIRIMPELAKTKTVFAYNRLGVGKSSNPTSKQDGITIVETLREALKRAGLQPPYLLVGHSLGGLYVQLYAKIYPSEVEAVVFAEASHPKDVKQNSSHGKEIRGLNKIFDMVDSWFPSKQLRETKFVSDTVEMIHQNGPFPNIPVYVLIGYKKNLFMPKDLFQKRVENQKELLKLSEISYLIKAEGSSHFPQVRQPELLVKTIETCADQIRQGESHSS</sequence>
<dbReference type="Gene3D" id="3.40.50.1820">
    <property type="entry name" value="alpha/beta hydrolase"/>
    <property type="match status" value="1"/>
</dbReference>
<dbReference type="EMBL" id="PJNH01000004">
    <property type="protein sequence ID" value="PKR76762.1"/>
    <property type="molecule type" value="Genomic_DNA"/>
</dbReference>
<organism evidence="2 3">
    <name type="scientific">Halalkalibacillus sediminis</name>
    <dbReference type="NCBI Taxonomy" id="2018042"/>
    <lineage>
        <taxon>Bacteria</taxon>
        <taxon>Bacillati</taxon>
        <taxon>Bacillota</taxon>
        <taxon>Bacilli</taxon>
        <taxon>Bacillales</taxon>
        <taxon>Bacillaceae</taxon>
        <taxon>Halalkalibacillus</taxon>
    </lineage>
</organism>
<name>A0A2I0QQZ9_9BACI</name>
<accession>A0A2I0QQZ9</accession>
<dbReference type="AlphaFoldDB" id="A0A2I0QQZ9"/>
<keyword evidence="2" id="KW-0378">Hydrolase</keyword>
<dbReference type="PANTHER" id="PTHR42886">
    <property type="entry name" value="RE40534P-RELATED"/>
    <property type="match status" value="1"/>
</dbReference>